<dbReference type="NCBIfam" id="TIGR02158">
    <property type="entry name" value="PA_CoA_Oxy3"/>
    <property type="match status" value="1"/>
</dbReference>
<proteinExistence type="predicted"/>
<dbReference type="GO" id="GO:0005829">
    <property type="term" value="C:cytosol"/>
    <property type="evidence" value="ECO:0007669"/>
    <property type="project" value="TreeGrafter"/>
</dbReference>
<dbReference type="InterPro" id="IPR052703">
    <property type="entry name" value="Aromatic_CoA_ox/epox"/>
</dbReference>
<dbReference type="OrthoDB" id="9789947at2"/>
<dbReference type="Pfam" id="PF05138">
    <property type="entry name" value="PaaA_PaaC"/>
    <property type="match status" value="1"/>
</dbReference>
<dbReference type="AlphaFoldDB" id="A0A318SBT7"/>
<dbReference type="GO" id="GO:0010124">
    <property type="term" value="P:phenylacetate catabolic process"/>
    <property type="evidence" value="ECO:0007669"/>
    <property type="project" value="InterPro"/>
</dbReference>
<comment type="caution">
    <text evidence="1">The sequence shown here is derived from an EMBL/GenBank/DDBJ whole genome shotgun (WGS) entry which is preliminary data.</text>
</comment>
<dbReference type="SUPFAM" id="SSF47240">
    <property type="entry name" value="Ferritin-like"/>
    <property type="match status" value="1"/>
</dbReference>
<dbReference type="InterPro" id="IPR009078">
    <property type="entry name" value="Ferritin-like_SF"/>
</dbReference>
<gene>
    <name evidence="1" type="ORF">DES52_102190</name>
</gene>
<dbReference type="RefSeq" id="WP_110885370.1">
    <property type="nucleotide sequence ID" value="NZ_QJSX01000002.1"/>
</dbReference>
<evidence type="ECO:0000313" key="1">
    <source>
        <dbReference type="EMBL" id="PYE55824.1"/>
    </source>
</evidence>
<dbReference type="PANTHER" id="PTHR30458:SF0">
    <property type="entry name" value="1,2-PHENYLACETYL-COA EPOXIDASE, SUBUNIT C"/>
    <property type="match status" value="1"/>
</dbReference>
<dbReference type="PIRSF" id="PIRSF037834">
    <property type="entry name" value="PA_CoA_Oase3"/>
    <property type="match status" value="1"/>
</dbReference>
<organism evidence="1 2">
    <name type="scientific">Deinococcus yavapaiensis KR-236</name>
    <dbReference type="NCBI Taxonomy" id="694435"/>
    <lineage>
        <taxon>Bacteria</taxon>
        <taxon>Thermotogati</taxon>
        <taxon>Deinococcota</taxon>
        <taxon>Deinococci</taxon>
        <taxon>Deinococcales</taxon>
        <taxon>Deinococcaceae</taxon>
        <taxon>Deinococcus</taxon>
    </lineage>
</organism>
<accession>A0A318SBT7</accession>
<dbReference type="Proteomes" id="UP000248326">
    <property type="component" value="Unassembled WGS sequence"/>
</dbReference>
<dbReference type="InterPro" id="IPR011882">
    <property type="entry name" value="PaaC"/>
</dbReference>
<dbReference type="PANTHER" id="PTHR30458">
    <property type="entry name" value="PHENYLACETIC ACID DEGRADATION PROTEIN PAA"/>
    <property type="match status" value="1"/>
</dbReference>
<keyword evidence="2" id="KW-1185">Reference proteome</keyword>
<dbReference type="InterPro" id="IPR012347">
    <property type="entry name" value="Ferritin-like"/>
</dbReference>
<dbReference type="EMBL" id="QJSX01000002">
    <property type="protein sequence ID" value="PYE55824.1"/>
    <property type="molecule type" value="Genomic_DNA"/>
</dbReference>
<dbReference type="Gene3D" id="1.20.1260.10">
    <property type="match status" value="1"/>
</dbReference>
<reference evidence="1 2" key="1">
    <citation type="submission" date="2018-06" db="EMBL/GenBank/DDBJ databases">
        <title>Genomic Encyclopedia of Type Strains, Phase IV (KMG-IV): sequencing the most valuable type-strain genomes for metagenomic binning, comparative biology and taxonomic classification.</title>
        <authorList>
            <person name="Goeker M."/>
        </authorList>
    </citation>
    <scope>NUCLEOTIDE SEQUENCE [LARGE SCALE GENOMIC DNA]</scope>
    <source>
        <strain evidence="1 2">DSM 18048</strain>
    </source>
</reference>
<dbReference type="InterPro" id="IPR007814">
    <property type="entry name" value="PaaA_PaaC"/>
</dbReference>
<sequence length="250" mass="28143">MTTLEEALIAKLTGLADDELVLSHRNAEWVGHAPILEEDIALANLAQDELGHATLWLSVRGALDGSDADRLAYFRDAAEFRSSRFVEMPRGDWAFTLLRQFLFDAYEALWLDAAKDSAHVPLRDVAQKMLREEKFHLRHTKIWVERLGLGTEESNRRTQAALDVLWPLAAQLFVEIPGEDLLLQAGYVPNLADVREKWTALVTAHLQASGLTVPTTTPPAFSRQEHSEHLAPMLREMQEVARADETALSW</sequence>
<protein>
    <submittedName>
        <fullName evidence="1">Ring-1,2-phenylacetyl-CoA epoxidase subunit PaaC</fullName>
    </submittedName>
</protein>
<evidence type="ECO:0000313" key="2">
    <source>
        <dbReference type="Proteomes" id="UP000248326"/>
    </source>
</evidence>
<name>A0A318SBT7_9DEIO</name>